<evidence type="ECO:0000313" key="4">
    <source>
        <dbReference type="Proteomes" id="UP000265515"/>
    </source>
</evidence>
<feature type="region of interest" description="Disordered" evidence="1">
    <location>
        <begin position="91"/>
        <end position="154"/>
    </location>
</feature>
<protein>
    <recommendedName>
        <fullName evidence="2">F-box domain-containing protein</fullName>
    </recommendedName>
</protein>
<feature type="compositionally biased region" description="Acidic residues" evidence="1">
    <location>
        <begin position="651"/>
        <end position="664"/>
    </location>
</feature>
<gene>
    <name evidence="3" type="ORF">CBR_g46321</name>
</gene>
<feature type="compositionally biased region" description="Basic residues" evidence="1">
    <location>
        <begin position="53"/>
        <end position="63"/>
    </location>
</feature>
<feature type="compositionally biased region" description="Gly residues" evidence="1">
    <location>
        <begin position="308"/>
        <end position="318"/>
    </location>
</feature>
<evidence type="ECO:0000256" key="1">
    <source>
        <dbReference type="SAM" id="MobiDB-lite"/>
    </source>
</evidence>
<proteinExistence type="predicted"/>
<feature type="region of interest" description="Disordered" evidence="1">
    <location>
        <begin position="556"/>
        <end position="604"/>
    </location>
</feature>
<keyword evidence="4" id="KW-1185">Reference proteome</keyword>
<dbReference type="Pfam" id="PF12937">
    <property type="entry name" value="F-box-like"/>
    <property type="match status" value="1"/>
</dbReference>
<feature type="compositionally biased region" description="Basic and acidic residues" evidence="1">
    <location>
        <begin position="286"/>
        <end position="307"/>
    </location>
</feature>
<dbReference type="Gramene" id="GBG87955">
    <property type="protein sequence ID" value="GBG87955"/>
    <property type="gene ID" value="CBR_g46321"/>
</dbReference>
<organism evidence="3 4">
    <name type="scientific">Chara braunii</name>
    <name type="common">Braun's stonewort</name>
    <dbReference type="NCBI Taxonomy" id="69332"/>
    <lineage>
        <taxon>Eukaryota</taxon>
        <taxon>Viridiplantae</taxon>
        <taxon>Streptophyta</taxon>
        <taxon>Charophyceae</taxon>
        <taxon>Charales</taxon>
        <taxon>Characeae</taxon>
        <taxon>Chara</taxon>
    </lineage>
</organism>
<dbReference type="AlphaFoldDB" id="A0A388M0C0"/>
<name>A0A388M0C0_CHABU</name>
<dbReference type="EMBL" id="BFEA01000641">
    <property type="protein sequence ID" value="GBG87955.1"/>
    <property type="molecule type" value="Genomic_DNA"/>
</dbReference>
<feature type="compositionally biased region" description="Low complexity" evidence="1">
    <location>
        <begin position="91"/>
        <end position="110"/>
    </location>
</feature>
<reference evidence="3 4" key="1">
    <citation type="journal article" date="2018" name="Cell">
        <title>The Chara Genome: Secondary Complexity and Implications for Plant Terrestrialization.</title>
        <authorList>
            <person name="Nishiyama T."/>
            <person name="Sakayama H."/>
            <person name="Vries J.D."/>
            <person name="Buschmann H."/>
            <person name="Saint-Marcoux D."/>
            <person name="Ullrich K.K."/>
            <person name="Haas F.B."/>
            <person name="Vanderstraeten L."/>
            <person name="Becker D."/>
            <person name="Lang D."/>
            <person name="Vosolsobe S."/>
            <person name="Rombauts S."/>
            <person name="Wilhelmsson P.K.I."/>
            <person name="Janitza P."/>
            <person name="Kern R."/>
            <person name="Heyl A."/>
            <person name="Rumpler F."/>
            <person name="Villalobos L.I.A.C."/>
            <person name="Clay J.M."/>
            <person name="Skokan R."/>
            <person name="Toyoda A."/>
            <person name="Suzuki Y."/>
            <person name="Kagoshima H."/>
            <person name="Schijlen E."/>
            <person name="Tajeshwar N."/>
            <person name="Catarino B."/>
            <person name="Hetherington A.J."/>
            <person name="Saltykova A."/>
            <person name="Bonnot C."/>
            <person name="Breuninger H."/>
            <person name="Symeonidi A."/>
            <person name="Radhakrishnan G.V."/>
            <person name="Van Nieuwerburgh F."/>
            <person name="Deforce D."/>
            <person name="Chang C."/>
            <person name="Karol K.G."/>
            <person name="Hedrich R."/>
            <person name="Ulvskov P."/>
            <person name="Glockner G."/>
            <person name="Delwiche C.F."/>
            <person name="Petrasek J."/>
            <person name="Van de Peer Y."/>
            <person name="Friml J."/>
            <person name="Beilby M."/>
            <person name="Dolan L."/>
            <person name="Kohara Y."/>
            <person name="Sugano S."/>
            <person name="Fujiyama A."/>
            <person name="Delaux P.-M."/>
            <person name="Quint M."/>
            <person name="TheiBen G."/>
            <person name="Hagemann M."/>
            <person name="Harholt J."/>
            <person name="Dunand C."/>
            <person name="Zachgo S."/>
            <person name="Langdale J."/>
            <person name="Maumus F."/>
            <person name="Straeten D.V.D."/>
            <person name="Gould S.B."/>
            <person name="Rensing S.A."/>
        </authorList>
    </citation>
    <scope>NUCLEOTIDE SEQUENCE [LARGE SCALE GENOMIC DNA]</scope>
    <source>
        <strain evidence="3 4">S276</strain>
    </source>
</reference>
<dbReference type="Proteomes" id="UP000265515">
    <property type="component" value="Unassembled WGS sequence"/>
</dbReference>
<dbReference type="SUPFAM" id="SSF81383">
    <property type="entry name" value="F-box domain"/>
    <property type="match status" value="1"/>
</dbReference>
<evidence type="ECO:0000259" key="2">
    <source>
        <dbReference type="PROSITE" id="PS50181"/>
    </source>
</evidence>
<comment type="caution">
    <text evidence="3">The sequence shown here is derived from an EMBL/GenBank/DDBJ whole genome shotgun (WGS) entry which is preliminary data.</text>
</comment>
<evidence type="ECO:0000313" key="3">
    <source>
        <dbReference type="EMBL" id="GBG87955.1"/>
    </source>
</evidence>
<feature type="region of interest" description="Disordered" evidence="1">
    <location>
        <begin position="259"/>
        <end position="322"/>
    </location>
</feature>
<dbReference type="InterPro" id="IPR001810">
    <property type="entry name" value="F-box_dom"/>
</dbReference>
<dbReference type="PROSITE" id="PS50181">
    <property type="entry name" value="FBOX"/>
    <property type="match status" value="1"/>
</dbReference>
<accession>A0A388M0C0</accession>
<feature type="compositionally biased region" description="Low complexity" evidence="1">
    <location>
        <begin position="263"/>
        <end position="279"/>
    </location>
</feature>
<feature type="compositionally biased region" description="Gly residues" evidence="1">
    <location>
        <begin position="66"/>
        <end position="75"/>
    </location>
</feature>
<feature type="region of interest" description="Disordered" evidence="1">
    <location>
        <begin position="37"/>
        <end position="75"/>
    </location>
</feature>
<sequence length="664" mass="71010">MGAAASQPCCGSDNSLGVTSSLSCACKGGHFNCLGRPSDINKGLGGRGDRRKGGVRGRGRGRGRGGEGGGGGGGRAIAMARTSCLHADDSSAAAPASSATRGAATSASAPVSPLNKSDDPSSSTPGQAHPAGNPNNPSSLHASPRDGSFAVAAKSSRDAASALSTLSSSHPHSSSSRKKDAANIRVYYDYDRLTGRNMRRFENLFYDRLLRRHLPEMGPLATRAIINAIRSSSPLCNSSATSGMHGDTDGVSSVHVATDRRAASSSSAGTTISAAAAAAAGGGGGERGERGGERGGEREGERGERGEGGGGGGEGGGDTQITSLPESLISEVLGRLGAVSDLRRAARVCSLFARASRSNLTWQHFVPPGYHRICRLHPAPVRNSVISRDMLMLSYVRLVDGFFDCVRPHIHYHVDKTTNALSVNFCATQMDVQTAQNFHQNSHRRGERVKEPFCGLISIRDSPFQEGIELVCLRRGRFHVSGLMTCALPRGRYVCTWTCAWRYNLVQWSREVKCRSIVQPIGGPVVARTFSNGQDPVGLYPRLTEVRVGVINVEGQSGRRDQKKKKHGYRGGGDGFGRRHWPSDEEEKQVGEKGEKGEEEEDEKAGVVRTVIRFRLVINKDEFVIGSFGVRSAKGEEEEEDRRQQLQQLEGADEEGEEEEVIEE</sequence>
<feature type="region of interest" description="Disordered" evidence="1">
    <location>
        <begin position="629"/>
        <end position="664"/>
    </location>
</feature>
<dbReference type="InterPro" id="IPR036047">
    <property type="entry name" value="F-box-like_dom_sf"/>
</dbReference>
<dbReference type="Gene3D" id="1.20.1280.50">
    <property type="match status" value="1"/>
</dbReference>
<feature type="domain" description="F-box" evidence="2">
    <location>
        <begin position="318"/>
        <end position="365"/>
    </location>
</feature>